<evidence type="ECO:0000313" key="3">
    <source>
        <dbReference type="Proteomes" id="UP000319411"/>
    </source>
</evidence>
<dbReference type="Proteomes" id="UP000319411">
    <property type="component" value="Plasmid unnamed2"/>
</dbReference>
<keyword evidence="2" id="KW-0614">Plasmid</keyword>
<protein>
    <submittedName>
        <fullName evidence="2">Uncharacterized protein</fullName>
    </submittedName>
</protein>
<dbReference type="EMBL" id="CP032704">
    <property type="protein sequence ID" value="QDY44245.1"/>
    <property type="molecule type" value="Genomic_DNA"/>
</dbReference>
<gene>
    <name evidence="2" type="ORF">D8B20_20130</name>
</gene>
<name>A0A518XJ80_9GAMM</name>
<geneLocation type="plasmid" evidence="2 3">
    <name>unnamed2</name>
</geneLocation>
<dbReference type="AlphaFoldDB" id="A0A518XJ80"/>
<reference evidence="2 3" key="1">
    <citation type="submission" date="2018-10" db="EMBL/GenBank/DDBJ databases">
        <title>Genome Sequencing of Pantoea dispersa DSM 32899.</title>
        <authorList>
            <person name="Nawrath M."/>
            <person name="Ottenheim C."/>
            <person name="Wilm A."/>
            <person name="Zimmermann W."/>
            <person name="Wu J.C."/>
        </authorList>
    </citation>
    <scope>NUCLEOTIDE SEQUENCE [LARGE SCALE GENOMIC DNA]</scope>
    <source>
        <strain evidence="2 3">DSM 32899</strain>
        <plasmid evidence="2 3">unnamed2</plasmid>
    </source>
</reference>
<organism evidence="2 3">
    <name type="scientific">Candidatus Pantoea soli</name>
    <dbReference type="NCBI Taxonomy" id="3098669"/>
    <lineage>
        <taxon>Bacteria</taxon>
        <taxon>Pseudomonadati</taxon>
        <taxon>Pseudomonadota</taxon>
        <taxon>Gammaproteobacteria</taxon>
        <taxon>Enterobacterales</taxon>
        <taxon>Erwiniaceae</taxon>
        <taxon>Pantoea</taxon>
    </lineage>
</organism>
<sequence length="179" mass="19009">MNDGAWIRPPRGTYRNMTTAPEMSRHTPDRNAGVLSGHVLLWPVNAPAQPAAGVDLAVAIRPQPAGPERFAVRRSLLARPVSAVGLTTRQCRGAGGGHQAVYAIDLQGQETGAAAAAQQNGQKQEAEREDRETASRREKAQAKGERRCVSTGFLRPAGPPAFSGVAHNRLSHCQPASGH</sequence>
<feature type="region of interest" description="Disordered" evidence="1">
    <location>
        <begin position="1"/>
        <end position="25"/>
    </location>
</feature>
<keyword evidence="3" id="KW-1185">Reference proteome</keyword>
<feature type="compositionally biased region" description="Basic and acidic residues" evidence="1">
    <location>
        <begin position="124"/>
        <end position="148"/>
    </location>
</feature>
<accession>A0A518XJ80</accession>
<evidence type="ECO:0000256" key="1">
    <source>
        <dbReference type="SAM" id="MobiDB-lite"/>
    </source>
</evidence>
<feature type="compositionally biased region" description="Low complexity" evidence="1">
    <location>
        <begin position="113"/>
        <end position="123"/>
    </location>
</feature>
<feature type="region of interest" description="Disordered" evidence="1">
    <location>
        <begin position="113"/>
        <end position="179"/>
    </location>
</feature>
<proteinExistence type="predicted"/>
<evidence type="ECO:0000313" key="2">
    <source>
        <dbReference type="EMBL" id="QDY44245.1"/>
    </source>
</evidence>
<dbReference type="KEGG" id="pdis:D8B20_20130"/>